<dbReference type="Proteomes" id="UP001589834">
    <property type="component" value="Unassembled WGS sequence"/>
</dbReference>
<dbReference type="EMBL" id="JBHLTN010000007">
    <property type="protein sequence ID" value="MFC0591534.1"/>
    <property type="molecule type" value="Genomic_DNA"/>
</dbReference>
<gene>
    <name evidence="1" type="ORF">ACFFGG_03095</name>
</gene>
<protein>
    <submittedName>
        <fullName evidence="1">Uncharacterized protein</fullName>
    </submittedName>
</protein>
<dbReference type="RefSeq" id="WP_377479690.1">
    <property type="nucleotide sequence ID" value="NZ_JBHLTN010000007.1"/>
</dbReference>
<evidence type="ECO:0000313" key="1">
    <source>
        <dbReference type="EMBL" id="MFC0591534.1"/>
    </source>
</evidence>
<comment type="caution">
    <text evidence="1">The sequence shown here is derived from an EMBL/GenBank/DDBJ whole genome shotgun (WGS) entry which is preliminary data.</text>
</comment>
<name>A0ABV6PPP8_9BURK</name>
<evidence type="ECO:0000313" key="2">
    <source>
        <dbReference type="Proteomes" id="UP001589834"/>
    </source>
</evidence>
<keyword evidence="2" id="KW-1185">Reference proteome</keyword>
<proteinExistence type="predicted"/>
<reference evidence="1 2" key="1">
    <citation type="submission" date="2024-09" db="EMBL/GenBank/DDBJ databases">
        <authorList>
            <person name="Sun Q."/>
            <person name="Mori K."/>
        </authorList>
    </citation>
    <scope>NUCLEOTIDE SEQUENCE [LARGE SCALE GENOMIC DNA]</scope>
    <source>
        <strain evidence="1 2">NCAIM B.02336</strain>
    </source>
</reference>
<organism evidence="1 2">
    <name type="scientific">Ottowia pentelensis</name>
    <dbReference type="NCBI Taxonomy" id="511108"/>
    <lineage>
        <taxon>Bacteria</taxon>
        <taxon>Pseudomonadati</taxon>
        <taxon>Pseudomonadota</taxon>
        <taxon>Betaproteobacteria</taxon>
        <taxon>Burkholderiales</taxon>
        <taxon>Comamonadaceae</taxon>
        <taxon>Ottowia</taxon>
    </lineage>
</organism>
<accession>A0ABV6PPP8</accession>
<sequence length="166" mass="18768">MNTTDDDALPAGPFIGRESFRMRVRAGLVAAGRAGWRELILCDASFEDWPLGERTVVDALEAWARGGQRLTLLARRYDELERRHPLFVHWRRQRAHRIECRGVPTADALVMPSVLWSPAWALQRHEVLRSSGVCGDEAARLLRLRELLDGWLERSSPAFAATTLGL</sequence>